<dbReference type="AlphaFoldDB" id="A0A150H5J7"/>
<gene>
    <name evidence="2" type="ORF">GPECTOR_1g811</name>
</gene>
<accession>A0A150H5J7</accession>
<evidence type="ECO:0000313" key="2">
    <source>
        <dbReference type="EMBL" id="KXZ56900.1"/>
    </source>
</evidence>
<dbReference type="EMBL" id="LSYV01000002">
    <property type="protein sequence ID" value="KXZ56900.1"/>
    <property type="molecule type" value="Genomic_DNA"/>
</dbReference>
<keyword evidence="3" id="KW-1185">Reference proteome</keyword>
<feature type="compositionally biased region" description="Low complexity" evidence="1">
    <location>
        <begin position="86"/>
        <end position="97"/>
    </location>
</feature>
<feature type="region of interest" description="Disordered" evidence="1">
    <location>
        <begin position="35"/>
        <end position="128"/>
    </location>
</feature>
<feature type="compositionally biased region" description="Pro residues" evidence="1">
    <location>
        <begin position="112"/>
        <end position="121"/>
    </location>
</feature>
<evidence type="ECO:0000256" key="1">
    <source>
        <dbReference type="SAM" id="MobiDB-lite"/>
    </source>
</evidence>
<feature type="region of interest" description="Disordered" evidence="1">
    <location>
        <begin position="263"/>
        <end position="345"/>
    </location>
</feature>
<feature type="compositionally biased region" description="Basic and acidic residues" evidence="1">
    <location>
        <begin position="35"/>
        <end position="46"/>
    </location>
</feature>
<name>A0A150H5J7_GONPE</name>
<feature type="compositionally biased region" description="Polar residues" evidence="1">
    <location>
        <begin position="288"/>
        <end position="298"/>
    </location>
</feature>
<feature type="compositionally biased region" description="Gly residues" evidence="1">
    <location>
        <begin position="301"/>
        <end position="316"/>
    </location>
</feature>
<proteinExistence type="predicted"/>
<reference evidence="3" key="1">
    <citation type="journal article" date="2016" name="Nat. Commun.">
        <title>The Gonium pectorale genome demonstrates co-option of cell cycle regulation during the evolution of multicellularity.</title>
        <authorList>
            <person name="Hanschen E.R."/>
            <person name="Marriage T.N."/>
            <person name="Ferris P.J."/>
            <person name="Hamaji T."/>
            <person name="Toyoda A."/>
            <person name="Fujiyama A."/>
            <person name="Neme R."/>
            <person name="Noguchi H."/>
            <person name="Minakuchi Y."/>
            <person name="Suzuki M."/>
            <person name="Kawai-Toyooka H."/>
            <person name="Smith D.R."/>
            <person name="Sparks H."/>
            <person name="Anderson J."/>
            <person name="Bakaric R."/>
            <person name="Luria V."/>
            <person name="Karger A."/>
            <person name="Kirschner M.W."/>
            <person name="Durand P.M."/>
            <person name="Michod R.E."/>
            <person name="Nozaki H."/>
            <person name="Olson B.J."/>
        </authorList>
    </citation>
    <scope>NUCLEOTIDE SEQUENCE [LARGE SCALE GENOMIC DNA]</scope>
    <source>
        <strain evidence="3">NIES-2863</strain>
    </source>
</reference>
<organism evidence="2 3">
    <name type="scientific">Gonium pectorale</name>
    <name type="common">Green alga</name>
    <dbReference type="NCBI Taxonomy" id="33097"/>
    <lineage>
        <taxon>Eukaryota</taxon>
        <taxon>Viridiplantae</taxon>
        <taxon>Chlorophyta</taxon>
        <taxon>core chlorophytes</taxon>
        <taxon>Chlorophyceae</taxon>
        <taxon>CS clade</taxon>
        <taxon>Chlamydomonadales</taxon>
        <taxon>Volvocaceae</taxon>
        <taxon>Gonium</taxon>
    </lineage>
</organism>
<dbReference type="OrthoDB" id="553102at2759"/>
<dbReference type="Proteomes" id="UP000075714">
    <property type="component" value="Unassembled WGS sequence"/>
</dbReference>
<comment type="caution">
    <text evidence="2">The sequence shown here is derived from an EMBL/GenBank/DDBJ whole genome shotgun (WGS) entry which is preliminary data.</text>
</comment>
<protein>
    <submittedName>
        <fullName evidence="2">Uncharacterized protein</fullName>
    </submittedName>
</protein>
<evidence type="ECO:0000313" key="3">
    <source>
        <dbReference type="Proteomes" id="UP000075714"/>
    </source>
</evidence>
<sequence length="435" mass="43937">MAGSSIEDPDKIVLLPDNEAEEGLVLAGKLPAEALHHDTARAERAQVEQMSHPQAAAASAPGGGAKQSQSHDEAGNEGHALPPPRAAAGGPEEPGGAKQPHRSPGASGGADPQPPHLPQPPLGSAVRSVRETVRGLFERVEKAVGILPAEGHAHEAAAAHTAVTVSPPPGAPHLPPHDPAAAARERAQDAAAAALQHLPHHPMWPVGPGAPSDSTAAEEAALVRELPSLEAIRDSARDYVDTLRHSVREPEEAAAELAGRMVGKTSYGHPHPHHTPNEPPSSPTSGPKQQQHTRSFSWGSILGGGGGGGAGSGSAAGGSPLRESGRGFFGSPRQERGGSPNSGIRHAVAHTPEAASELAGRIFGKGNYLHPQPQPQPHPPPAAPLPVVVLRHTTAPAGPQAAAAPAAPVLPPSSVVRGSGGGMRAGGSGGLFLGM</sequence>